<dbReference type="SUPFAM" id="SSF52799">
    <property type="entry name" value="(Phosphotyrosine protein) phosphatases II"/>
    <property type="match status" value="2"/>
</dbReference>
<dbReference type="Gene3D" id="2.170.300.10">
    <property type="entry name" value="Tie2 ligand-binding domain superfamily"/>
    <property type="match status" value="1"/>
</dbReference>
<evidence type="ECO:0000256" key="2">
    <source>
        <dbReference type="ARBA" id="ARBA00013064"/>
    </source>
</evidence>
<feature type="domain" description="Tyrosine-protein phosphatase" evidence="6">
    <location>
        <begin position="265"/>
        <end position="489"/>
    </location>
</feature>
<dbReference type="AlphaFoldDB" id="A0ABD0JDZ4"/>
<feature type="transmembrane region" description="Helical" evidence="5">
    <location>
        <begin position="112"/>
        <end position="133"/>
    </location>
</feature>
<comment type="caution">
    <text evidence="7">The sequence shown here is derived from an EMBL/GenBank/DDBJ whole genome shotgun (WGS) entry which is preliminary data.</text>
</comment>
<evidence type="ECO:0000256" key="1">
    <source>
        <dbReference type="ARBA" id="ARBA00009580"/>
    </source>
</evidence>
<organism evidence="7 8">
    <name type="scientific">Batillaria attramentaria</name>
    <dbReference type="NCBI Taxonomy" id="370345"/>
    <lineage>
        <taxon>Eukaryota</taxon>
        <taxon>Metazoa</taxon>
        <taxon>Spiralia</taxon>
        <taxon>Lophotrochozoa</taxon>
        <taxon>Mollusca</taxon>
        <taxon>Gastropoda</taxon>
        <taxon>Caenogastropoda</taxon>
        <taxon>Sorbeoconcha</taxon>
        <taxon>Cerithioidea</taxon>
        <taxon>Batillariidae</taxon>
        <taxon>Batillaria</taxon>
    </lineage>
</organism>
<dbReference type="InterPro" id="IPR029021">
    <property type="entry name" value="Prot-tyrosine_phosphatase-like"/>
</dbReference>
<dbReference type="InterPro" id="IPR003595">
    <property type="entry name" value="Tyr_Pase_cat"/>
</dbReference>
<dbReference type="PRINTS" id="PR00700">
    <property type="entry name" value="PRTYPHPHTASE"/>
</dbReference>
<dbReference type="InterPro" id="IPR050348">
    <property type="entry name" value="Protein-Tyr_Phosphatase"/>
</dbReference>
<dbReference type="Proteomes" id="UP001519460">
    <property type="component" value="Unassembled WGS sequence"/>
</dbReference>
<dbReference type="PANTHER" id="PTHR19134">
    <property type="entry name" value="RECEPTOR-TYPE TYROSINE-PROTEIN PHOSPHATASE"/>
    <property type="match status" value="1"/>
</dbReference>
<accession>A0ABD0JDZ4</accession>
<reference evidence="7 8" key="1">
    <citation type="journal article" date="2023" name="Sci. Data">
        <title>Genome assembly of the Korean intertidal mud-creeper Batillaria attramentaria.</title>
        <authorList>
            <person name="Patra A.K."/>
            <person name="Ho P.T."/>
            <person name="Jun S."/>
            <person name="Lee S.J."/>
            <person name="Kim Y."/>
            <person name="Won Y.J."/>
        </authorList>
    </citation>
    <scope>NUCLEOTIDE SEQUENCE [LARGE SCALE GENOMIC DNA]</scope>
    <source>
        <strain evidence="7">Wonlab-2016</strain>
    </source>
</reference>
<evidence type="ECO:0000256" key="4">
    <source>
        <dbReference type="ARBA" id="ARBA00022912"/>
    </source>
</evidence>
<keyword evidence="3" id="KW-0378">Hydrolase</keyword>
<dbReference type="Gene3D" id="3.90.190.10">
    <property type="entry name" value="Protein tyrosine phosphatase superfamily"/>
    <property type="match status" value="3"/>
</dbReference>
<evidence type="ECO:0000256" key="5">
    <source>
        <dbReference type="SAM" id="Phobius"/>
    </source>
</evidence>
<evidence type="ECO:0000313" key="7">
    <source>
        <dbReference type="EMBL" id="KAK7471890.1"/>
    </source>
</evidence>
<dbReference type="SMART" id="SM00194">
    <property type="entry name" value="PTPc"/>
    <property type="match status" value="1"/>
</dbReference>
<evidence type="ECO:0000256" key="3">
    <source>
        <dbReference type="ARBA" id="ARBA00022801"/>
    </source>
</evidence>
<dbReference type="Pfam" id="PF00102">
    <property type="entry name" value="Y_phosphatase"/>
    <property type="match status" value="3"/>
</dbReference>
<comment type="similarity">
    <text evidence="1">Belongs to the protein-tyrosine phosphatase family.</text>
</comment>
<proteinExistence type="inferred from homology"/>
<keyword evidence="5" id="KW-1133">Transmembrane helix</keyword>
<keyword evidence="5" id="KW-0472">Membrane</keyword>
<dbReference type="PANTHER" id="PTHR19134:SF562">
    <property type="entry name" value="PROTEIN-TYROSINE-PHOSPHATASE"/>
    <property type="match status" value="1"/>
</dbReference>
<dbReference type="EMBL" id="JACVVK020000475">
    <property type="protein sequence ID" value="KAK7471890.1"/>
    <property type="molecule type" value="Genomic_DNA"/>
</dbReference>
<evidence type="ECO:0000313" key="8">
    <source>
        <dbReference type="Proteomes" id="UP001519460"/>
    </source>
</evidence>
<feature type="non-terminal residue" evidence="7">
    <location>
        <position position="1"/>
    </location>
</feature>
<evidence type="ECO:0000259" key="6">
    <source>
        <dbReference type="PROSITE" id="PS50055"/>
    </source>
</evidence>
<keyword evidence="4" id="KW-0904">Protein phosphatase</keyword>
<sequence length="763" mass="85383">CVAGKYGPHCSQLCGHCKANQTCDHVTGACPNGCAAGWKGAMYSCHEACDSGKFGENCKHTCGSCKNGAACNTKTGACPDGCAEGFTGTACLQTAAVEDDDTGSVAIPTTGVVGAVAGGGILLMCCVCVAAQIRKKRRKDRSKYKKESVSTNGIDPSVINPFAVAAANASKNSDRRKSSIFSGRKKSLLGERKSSVFGGERKKSIFAAVFGFARDEDLSGLPVYSNSSFLGPGEDGLFASDKDAGVPIDTFRQYVYGKRRGANSLENEFKSLPTGFTAAYDEAERIENRDKNRFSGFYPYDFNRVTLRQFGHGDYVNASYIKDYRGKDTYVAAQAPCKKTVSDFWHMIWQENIRKIVMLTSFSENGKIKCDRYWSENGCVTYDDITIKDTSQTVRATYTTRSLKLIHKKTSETREVKHFHYTEWQEHAIPLVHDLLEFIWRVKATPSEQAEDTGRLDVKTYVERLRHQRKNMVATKEQYAFLHAALIDGIILGDTRISSTEFCHGFRRQGEQLRIGYRQIGEQFHELSYLKSAMAFRRDSGIENVTDLRNMNCNGITMQFVPSTLSANMFRLVDADEDTDVQKFMVLLRNINAMTVVCLHEQDYERAADSDNESEEEEDDFYRMQELSSAELCPNVATKEYRVFLDDYEEIELEVMSLSGWTQGENLFPPSLTQPVITMVDHISSRQSELGCHPVVILESAGLFCVVTNIGHAIQQDDEVEVYSNVCRVRRLMPDIITTVEEFMFCHEFAANYVETEKADFVL</sequence>
<keyword evidence="8" id="KW-1185">Reference proteome</keyword>
<dbReference type="InterPro" id="IPR000242">
    <property type="entry name" value="PTP_cat"/>
</dbReference>
<gene>
    <name evidence="7" type="ORF">BaRGS_00035474</name>
</gene>
<dbReference type="SMART" id="SM00404">
    <property type="entry name" value="PTPc_motif"/>
    <property type="match status" value="1"/>
</dbReference>
<keyword evidence="5" id="KW-0812">Transmembrane</keyword>
<dbReference type="PROSITE" id="PS50055">
    <property type="entry name" value="TYR_PHOSPHATASE_PTP"/>
    <property type="match status" value="1"/>
</dbReference>
<dbReference type="CDD" id="cd00047">
    <property type="entry name" value="PTPc"/>
    <property type="match status" value="1"/>
</dbReference>
<name>A0ABD0JDZ4_9CAEN</name>
<dbReference type="EC" id="3.1.3.48" evidence="2"/>
<protein>
    <recommendedName>
        <fullName evidence="2">protein-tyrosine-phosphatase</fullName>
        <ecNumber evidence="2">3.1.3.48</ecNumber>
    </recommendedName>
</protein>